<gene>
    <name evidence="2" type="ORF">UFOVP1247_63</name>
    <name evidence="1" type="ORF">UFOVP970_103</name>
</gene>
<evidence type="ECO:0000313" key="1">
    <source>
        <dbReference type="EMBL" id="CAB4174986.1"/>
    </source>
</evidence>
<protein>
    <submittedName>
        <fullName evidence="1">Uncharacterized protein</fullName>
    </submittedName>
</protein>
<dbReference type="EMBL" id="LR796916">
    <property type="protein sequence ID" value="CAB4174986.1"/>
    <property type="molecule type" value="Genomic_DNA"/>
</dbReference>
<evidence type="ECO:0000313" key="2">
    <source>
        <dbReference type="EMBL" id="CAB4193358.1"/>
    </source>
</evidence>
<dbReference type="EMBL" id="LR797195">
    <property type="protein sequence ID" value="CAB4193358.1"/>
    <property type="molecule type" value="Genomic_DNA"/>
</dbReference>
<name>A0A6J5PXW9_9CAUD</name>
<proteinExistence type="predicted"/>
<reference evidence="1" key="1">
    <citation type="submission" date="2020-05" db="EMBL/GenBank/DDBJ databases">
        <authorList>
            <person name="Chiriac C."/>
            <person name="Salcher M."/>
            <person name="Ghai R."/>
            <person name="Kavagutti S V."/>
        </authorList>
    </citation>
    <scope>NUCLEOTIDE SEQUENCE</scope>
</reference>
<organism evidence="1">
    <name type="scientific">uncultured Caudovirales phage</name>
    <dbReference type="NCBI Taxonomy" id="2100421"/>
    <lineage>
        <taxon>Viruses</taxon>
        <taxon>Duplodnaviria</taxon>
        <taxon>Heunggongvirae</taxon>
        <taxon>Uroviricota</taxon>
        <taxon>Caudoviricetes</taxon>
        <taxon>Peduoviridae</taxon>
        <taxon>Maltschvirus</taxon>
        <taxon>Maltschvirus maltsch</taxon>
    </lineage>
</organism>
<sequence>METEFIQYQQALELKELGFNEPCFHLDGLGKVSYAEFGYGATPIPLYSQAFRWFREKYDIHQSIIKYSGSKTYWCQIEMISDKKDKRGKYGVIYATNLSTFTKYRDAELACLKKLIQIIKEKL</sequence>
<accession>A0A6J5PXW9</accession>